<feature type="compositionally biased region" description="Polar residues" evidence="1">
    <location>
        <begin position="301"/>
        <end position="315"/>
    </location>
</feature>
<accession>A0A4Z2BZF8</accession>
<gene>
    <name evidence="3" type="ORF">fugu_015294</name>
</gene>
<feature type="domain" description="Proline-rich AKT1 substrate 1 N-terminal" evidence="2">
    <location>
        <begin position="191"/>
        <end position="256"/>
    </location>
</feature>
<dbReference type="PANTHER" id="PTHR21844:SF2">
    <property type="entry name" value="PROLINE-RICH AKT1 SUBSTRATE 1"/>
    <property type="match status" value="1"/>
</dbReference>
<feature type="compositionally biased region" description="Low complexity" evidence="1">
    <location>
        <begin position="96"/>
        <end position="114"/>
    </location>
</feature>
<feature type="region of interest" description="Disordered" evidence="1">
    <location>
        <begin position="1"/>
        <end position="32"/>
    </location>
</feature>
<reference evidence="3 4" key="1">
    <citation type="submission" date="2019-04" db="EMBL/GenBank/DDBJ databases">
        <title>The sequence and de novo assembly of Takifugu bimaculatus genome using PacBio and Hi-C technologies.</title>
        <authorList>
            <person name="Xu P."/>
            <person name="Liu B."/>
            <person name="Zhou Z."/>
        </authorList>
    </citation>
    <scope>NUCLEOTIDE SEQUENCE [LARGE SCALE GENOMIC DNA]</scope>
    <source>
        <strain evidence="3">TB-2018</strain>
        <tissue evidence="3">Muscle</tissue>
    </source>
</reference>
<evidence type="ECO:0000313" key="3">
    <source>
        <dbReference type="EMBL" id="TNM97138.1"/>
    </source>
</evidence>
<feature type="compositionally biased region" description="Basic and acidic residues" evidence="1">
    <location>
        <begin position="7"/>
        <end position="20"/>
    </location>
</feature>
<comment type="caution">
    <text evidence="3">The sequence shown here is derived from an EMBL/GenBank/DDBJ whole genome shotgun (WGS) entry which is preliminary data.</text>
</comment>
<feature type="region of interest" description="Disordered" evidence="1">
    <location>
        <begin position="95"/>
        <end position="141"/>
    </location>
</feature>
<dbReference type="PANTHER" id="PTHR21844">
    <property type="entry name" value="AKT1 SUBSTRATE 1 PROTEIN"/>
    <property type="match status" value="1"/>
</dbReference>
<feature type="region of interest" description="Disordered" evidence="1">
    <location>
        <begin position="56"/>
        <end position="78"/>
    </location>
</feature>
<name>A0A4Z2BZF8_9TELE</name>
<evidence type="ECO:0000256" key="1">
    <source>
        <dbReference type="SAM" id="MobiDB-lite"/>
    </source>
</evidence>
<evidence type="ECO:0000313" key="4">
    <source>
        <dbReference type="Proteomes" id="UP000516260"/>
    </source>
</evidence>
<dbReference type="GO" id="GO:0048011">
    <property type="term" value="P:neurotrophin TRK receptor signaling pathway"/>
    <property type="evidence" value="ECO:0007669"/>
    <property type="project" value="InterPro"/>
</dbReference>
<dbReference type="InterPro" id="IPR026682">
    <property type="entry name" value="AKT1S1"/>
</dbReference>
<keyword evidence="4" id="KW-1185">Reference proteome</keyword>
<feature type="compositionally biased region" description="Polar residues" evidence="1">
    <location>
        <begin position="21"/>
        <end position="32"/>
    </location>
</feature>
<feature type="compositionally biased region" description="Acidic residues" evidence="1">
    <location>
        <begin position="475"/>
        <end position="502"/>
    </location>
</feature>
<dbReference type="AlphaFoldDB" id="A0A4Z2BZF8"/>
<dbReference type="GO" id="GO:0005737">
    <property type="term" value="C:cytoplasm"/>
    <property type="evidence" value="ECO:0007669"/>
    <property type="project" value="TreeGrafter"/>
</dbReference>
<feature type="region of interest" description="Disordered" evidence="1">
    <location>
        <begin position="473"/>
        <end position="514"/>
    </location>
</feature>
<feature type="compositionally biased region" description="Acidic residues" evidence="1">
    <location>
        <begin position="347"/>
        <end position="365"/>
    </location>
</feature>
<feature type="compositionally biased region" description="Basic and acidic residues" evidence="1">
    <location>
        <begin position="324"/>
        <end position="333"/>
    </location>
</feature>
<protein>
    <recommendedName>
        <fullName evidence="2">Proline-rich AKT1 substrate 1 N-terminal domain-containing protein</fullName>
    </recommendedName>
</protein>
<dbReference type="EMBL" id="SWLE01000008">
    <property type="protein sequence ID" value="TNM97138.1"/>
    <property type="molecule type" value="Genomic_DNA"/>
</dbReference>
<dbReference type="GO" id="GO:0032007">
    <property type="term" value="P:negative regulation of TOR signaling"/>
    <property type="evidence" value="ECO:0007669"/>
    <property type="project" value="InterPro"/>
</dbReference>
<dbReference type="Proteomes" id="UP000516260">
    <property type="component" value="Chromosome 16"/>
</dbReference>
<sequence>MFMIKHTCRDKPKQQLHEDASSGQEAGSNTCTRVQARTSPPIALCHVFDVRSDWSQSRLTSEMRQVRPGKTTAGNCRYHQHRNISPLDLQPYCVQSASLPTPSSSSSASSSSSLHPHQCNRQQQPFHQQDPDSERSPEATCHCSVQPISVPHLKFSAPVWPPSPSRLDPRSQTTTKKAGWRYFLLRRPTARSQGCDLAILTACKKFPSAEGHRKRESGGVFPKECDFSYSVWGQGFLAESARRYVDDISVLHSTTMLMAQKHTRQAEEGGAKLPAEPGSEPGHVSSSTGDGGVGGVSPSSRMFSQSYPSIYSSGAVSRRGGGHAGEKERERGSQEAQRGRQRSGIVDVDEACEDEEEDEEEEEDEQRAYGNESAGVFSMDEDSLSRDCEPFWSDGEEESTDGSLSEDAPPPPRGIATGQPAYLSRQVNAMALARSLPVSVPAWGFRGTRDVRRSASAPPQHRRLLTEALRVTEEERVEEEEERVEEEEERVEEEEERVEDEGTWERSEGLSVKL</sequence>
<evidence type="ECO:0000259" key="2">
    <source>
        <dbReference type="Pfam" id="PF22911"/>
    </source>
</evidence>
<feature type="region of interest" description="Disordered" evidence="1">
    <location>
        <begin position="261"/>
        <end position="420"/>
    </location>
</feature>
<dbReference type="Pfam" id="PF15798">
    <property type="entry name" value="PRAS"/>
    <property type="match status" value="1"/>
</dbReference>
<dbReference type="Pfam" id="PF22911">
    <property type="entry name" value="PRAS_NT"/>
    <property type="match status" value="1"/>
</dbReference>
<proteinExistence type="predicted"/>
<dbReference type="InterPro" id="IPR055192">
    <property type="entry name" value="PRAS_NT"/>
</dbReference>
<organism evidence="3 4">
    <name type="scientific">Takifugu bimaculatus</name>
    <dbReference type="NCBI Taxonomy" id="433685"/>
    <lineage>
        <taxon>Eukaryota</taxon>
        <taxon>Metazoa</taxon>
        <taxon>Chordata</taxon>
        <taxon>Craniata</taxon>
        <taxon>Vertebrata</taxon>
        <taxon>Euteleostomi</taxon>
        <taxon>Actinopterygii</taxon>
        <taxon>Neopterygii</taxon>
        <taxon>Teleostei</taxon>
        <taxon>Neoteleostei</taxon>
        <taxon>Acanthomorphata</taxon>
        <taxon>Eupercaria</taxon>
        <taxon>Tetraodontiformes</taxon>
        <taxon>Tetradontoidea</taxon>
        <taxon>Tetraodontidae</taxon>
        <taxon>Takifugu</taxon>
    </lineage>
</organism>